<dbReference type="GO" id="GO:0005975">
    <property type="term" value="P:carbohydrate metabolic process"/>
    <property type="evidence" value="ECO:0007669"/>
    <property type="project" value="InterPro"/>
</dbReference>
<dbReference type="AlphaFoldDB" id="D5G3B2"/>
<evidence type="ECO:0000256" key="2">
    <source>
        <dbReference type="ARBA" id="ARBA00022729"/>
    </source>
</evidence>
<feature type="active site" description="Nucleophile" evidence="5">
    <location>
        <position position="148"/>
    </location>
</feature>
<dbReference type="CAZy" id="GH16">
    <property type="family name" value="Glycoside Hydrolase Family 16"/>
</dbReference>
<feature type="domain" description="GH16" evidence="7">
    <location>
        <begin position="22"/>
        <end position="290"/>
    </location>
</feature>
<feature type="chain" id="PRO_5003071938" evidence="6">
    <location>
        <begin position="22"/>
        <end position="290"/>
    </location>
</feature>
<sequence length="290" mass="32411">MNILKLLSCSTCAILCTATHAADWDAYSIPASAGSGKTWQLQTVSDQFNYQAGTSNKPAAFTNRWNASYINAWLGPGDTEFSSGHSYTTGGALGLQATEKAGTNKVLAGIVSSKATFTYPLYLEAMVKPSNNTMANGVWMLSSDSTQEIDAMEAYGSDRVGQEWFDQRMHVSHHVFIREPFQDYQPKDAGSWVYNNGETYRNKFRRYGVHWKDAWNLDYYIDGVLVRSVSGPNIIDPEGYTGGTGLSKPMHILLDMEHQPWRDVKPNSAELADSNKSIFWIDWIRVYKAN</sequence>
<dbReference type="Gene3D" id="2.60.120.200">
    <property type="match status" value="1"/>
</dbReference>
<comment type="similarity">
    <text evidence="1">Belongs to the glycosyl hydrolase 16 family.</text>
</comment>
<organism evidence="8">
    <name type="scientific">Pseudoalteromonas sp. AG52</name>
    <dbReference type="NCBI Taxonomy" id="702503"/>
    <lineage>
        <taxon>Bacteria</taxon>
        <taxon>Pseudomonadati</taxon>
        <taxon>Pseudomonadota</taxon>
        <taxon>Gammaproteobacteria</taxon>
        <taxon>Alteromonadales</taxon>
        <taxon>Pseudoalteromonadaceae</taxon>
        <taxon>Pseudoalteromonas</taxon>
    </lineage>
</organism>
<dbReference type="GO" id="GO:0033916">
    <property type="term" value="F:beta-agarase activity"/>
    <property type="evidence" value="ECO:0007669"/>
    <property type="project" value="InterPro"/>
</dbReference>
<evidence type="ECO:0000256" key="3">
    <source>
        <dbReference type="ARBA" id="ARBA00022801"/>
    </source>
</evidence>
<reference evidence="8" key="1">
    <citation type="submission" date="2009-04" db="EMBL/GenBank/DDBJ databases">
        <title>Cloning and characterization of beta-agarase from marine bacteria Pseudoalteromonas sp. AG52.</title>
        <authorList>
            <person name="Oh C."/>
            <person name="Nikapitiya C."/>
            <person name="Lee J."/>
        </authorList>
    </citation>
    <scope>NUCLEOTIDE SEQUENCE</scope>
    <source>
        <strain evidence="8">AG52</strain>
    </source>
</reference>
<name>D5G3B2_9GAMM</name>
<accession>D5G3B2</accession>
<dbReference type="CDD" id="cd02178">
    <property type="entry name" value="GH16_beta_agarase"/>
    <property type="match status" value="1"/>
</dbReference>
<keyword evidence="2 6" id="KW-0732">Signal</keyword>
<dbReference type="PIRSF" id="PIRSF001097">
    <property type="entry name" value="Agarase"/>
    <property type="match status" value="1"/>
</dbReference>
<dbReference type="InterPro" id="IPR016287">
    <property type="entry name" value="Beta_agarase"/>
</dbReference>
<feature type="signal peptide" evidence="6">
    <location>
        <begin position="1"/>
        <end position="21"/>
    </location>
</feature>
<dbReference type="PROSITE" id="PS51762">
    <property type="entry name" value="GH16_2"/>
    <property type="match status" value="1"/>
</dbReference>
<evidence type="ECO:0000313" key="8">
    <source>
        <dbReference type="EMBL" id="ADA72015.1"/>
    </source>
</evidence>
<proteinExistence type="inferred from homology"/>
<dbReference type="InterPro" id="IPR000757">
    <property type="entry name" value="Beta-glucanase-like"/>
</dbReference>
<evidence type="ECO:0000256" key="5">
    <source>
        <dbReference type="PIRSR" id="PIRSR001097-50"/>
    </source>
</evidence>
<dbReference type="InterPro" id="IPR013320">
    <property type="entry name" value="ConA-like_dom_sf"/>
</dbReference>
<dbReference type="SMR" id="D5G3B2"/>
<protein>
    <submittedName>
        <fullName evidence="8">Beta-agarase</fullName>
    </submittedName>
</protein>
<evidence type="ECO:0000256" key="1">
    <source>
        <dbReference type="ARBA" id="ARBA00006865"/>
    </source>
</evidence>
<keyword evidence="3" id="KW-0378">Hydrolase</keyword>
<keyword evidence="4" id="KW-0326">Glycosidase</keyword>
<evidence type="ECO:0000256" key="4">
    <source>
        <dbReference type="ARBA" id="ARBA00023295"/>
    </source>
</evidence>
<dbReference type="SUPFAM" id="SSF49899">
    <property type="entry name" value="Concanavalin A-like lectins/glucanases"/>
    <property type="match status" value="1"/>
</dbReference>
<feature type="active site" description="Proton donor" evidence="5">
    <location>
        <position position="153"/>
    </location>
</feature>
<evidence type="ECO:0000259" key="7">
    <source>
        <dbReference type="PROSITE" id="PS51762"/>
    </source>
</evidence>
<dbReference type="EMBL" id="FJ979637">
    <property type="protein sequence ID" value="ADA72015.1"/>
    <property type="molecule type" value="Genomic_DNA"/>
</dbReference>
<evidence type="ECO:0000256" key="6">
    <source>
        <dbReference type="SAM" id="SignalP"/>
    </source>
</evidence>